<evidence type="ECO:0000313" key="1">
    <source>
        <dbReference type="EMBL" id="MFC4135831.1"/>
    </source>
</evidence>
<dbReference type="RefSeq" id="WP_382191450.1">
    <property type="nucleotide sequence ID" value="NZ_JBHSAY010000027.1"/>
</dbReference>
<accession>A0ABV8LZR0</accession>
<protein>
    <submittedName>
        <fullName evidence="1">Uncharacterized protein</fullName>
    </submittedName>
</protein>
<comment type="caution">
    <text evidence="1">The sequence shown here is derived from an EMBL/GenBank/DDBJ whole genome shotgun (WGS) entry which is preliminary data.</text>
</comment>
<name>A0ABV8LZR0_9ACTN</name>
<evidence type="ECO:0000313" key="2">
    <source>
        <dbReference type="Proteomes" id="UP001595816"/>
    </source>
</evidence>
<dbReference type="Proteomes" id="UP001595816">
    <property type="component" value="Unassembled WGS sequence"/>
</dbReference>
<gene>
    <name evidence="1" type="ORF">ACFOZ4_34920</name>
</gene>
<keyword evidence="2" id="KW-1185">Reference proteome</keyword>
<proteinExistence type="predicted"/>
<organism evidence="1 2">
    <name type="scientific">Hamadaea flava</name>
    <dbReference type="NCBI Taxonomy" id="1742688"/>
    <lineage>
        <taxon>Bacteria</taxon>
        <taxon>Bacillati</taxon>
        <taxon>Actinomycetota</taxon>
        <taxon>Actinomycetes</taxon>
        <taxon>Micromonosporales</taxon>
        <taxon>Micromonosporaceae</taxon>
        <taxon>Hamadaea</taxon>
    </lineage>
</organism>
<dbReference type="EMBL" id="JBHSAY010000027">
    <property type="protein sequence ID" value="MFC4135831.1"/>
    <property type="molecule type" value="Genomic_DNA"/>
</dbReference>
<sequence>MSVLAGSLSENLGYGLLVICDSRANFQDLPDGAPGAGKGRSFISSVDATVINVQHGSEGDVTARLWTAQEDWGRYGACELGVTSISLPSGVVVIGDVLQERVMRVALEPGTYRLQICADEPVNAATIDLVLVA</sequence>
<reference evidence="2" key="1">
    <citation type="journal article" date="2019" name="Int. J. Syst. Evol. Microbiol.">
        <title>The Global Catalogue of Microorganisms (GCM) 10K type strain sequencing project: providing services to taxonomists for standard genome sequencing and annotation.</title>
        <authorList>
            <consortium name="The Broad Institute Genomics Platform"/>
            <consortium name="The Broad Institute Genome Sequencing Center for Infectious Disease"/>
            <person name="Wu L."/>
            <person name="Ma J."/>
        </authorList>
    </citation>
    <scope>NUCLEOTIDE SEQUENCE [LARGE SCALE GENOMIC DNA]</scope>
    <source>
        <strain evidence="2">CGMCC 4.7289</strain>
    </source>
</reference>